<organism evidence="3 4">
    <name type="scientific">Alkalidesulfovibrio alkalitolerans DSM 16529</name>
    <dbReference type="NCBI Taxonomy" id="1121439"/>
    <lineage>
        <taxon>Bacteria</taxon>
        <taxon>Pseudomonadati</taxon>
        <taxon>Thermodesulfobacteriota</taxon>
        <taxon>Desulfovibrionia</taxon>
        <taxon>Desulfovibrionales</taxon>
        <taxon>Desulfovibrionaceae</taxon>
        <taxon>Alkalidesulfovibrio</taxon>
    </lineage>
</organism>
<feature type="signal peptide" evidence="1">
    <location>
        <begin position="1"/>
        <end position="27"/>
    </location>
</feature>
<accession>S7T1W1</accession>
<dbReference type="SUPFAM" id="SSF50952">
    <property type="entry name" value="Soluble quinoprotein glucose dehydrogenase"/>
    <property type="match status" value="1"/>
</dbReference>
<dbReference type="InterPro" id="IPR011042">
    <property type="entry name" value="6-blade_b-propeller_TolB-like"/>
</dbReference>
<feature type="domain" description="Glucose/Sorbosone dehydrogenase" evidence="2">
    <location>
        <begin position="62"/>
        <end position="381"/>
    </location>
</feature>
<dbReference type="PANTHER" id="PTHR19328:SF75">
    <property type="entry name" value="ALDOSE SUGAR DEHYDROGENASE YLII"/>
    <property type="match status" value="1"/>
</dbReference>
<dbReference type="EMBL" id="ATHI01000031">
    <property type="protein sequence ID" value="EPR30505.1"/>
    <property type="molecule type" value="Genomic_DNA"/>
</dbReference>
<feature type="chain" id="PRO_5004556848" evidence="1">
    <location>
        <begin position="28"/>
        <end position="401"/>
    </location>
</feature>
<gene>
    <name evidence="3" type="ORF">dsat_1227</name>
</gene>
<keyword evidence="4" id="KW-1185">Reference proteome</keyword>
<dbReference type="PROSITE" id="PS51257">
    <property type="entry name" value="PROKAR_LIPOPROTEIN"/>
    <property type="match status" value="1"/>
</dbReference>
<proteinExistence type="predicted"/>
<evidence type="ECO:0000313" key="4">
    <source>
        <dbReference type="Proteomes" id="UP000014975"/>
    </source>
</evidence>
<dbReference type="eggNOG" id="COG2133">
    <property type="taxonomic scope" value="Bacteria"/>
</dbReference>
<protein>
    <submittedName>
        <fullName evidence="3">Glucose/sorbosone dehydrogenase family protein</fullName>
    </submittedName>
</protein>
<dbReference type="PATRIC" id="fig|1121439.3.peg.2611"/>
<evidence type="ECO:0000259" key="2">
    <source>
        <dbReference type="Pfam" id="PF07995"/>
    </source>
</evidence>
<dbReference type="AlphaFoldDB" id="S7T1W1"/>
<dbReference type="Gene3D" id="2.120.10.30">
    <property type="entry name" value="TolB, C-terminal domain"/>
    <property type="match status" value="1"/>
</dbReference>
<comment type="caution">
    <text evidence="3">The sequence shown here is derived from an EMBL/GenBank/DDBJ whole genome shotgun (WGS) entry which is preliminary data.</text>
</comment>
<evidence type="ECO:0000256" key="1">
    <source>
        <dbReference type="SAM" id="SignalP"/>
    </source>
</evidence>
<dbReference type="PANTHER" id="PTHR19328">
    <property type="entry name" value="HEDGEHOG-INTERACTING PROTEIN"/>
    <property type="match status" value="1"/>
</dbReference>
<dbReference type="STRING" id="1121439.dsat_1227"/>
<dbReference type="InterPro" id="IPR011041">
    <property type="entry name" value="Quinoprot_gluc/sorb_DH_b-prop"/>
</dbReference>
<sequence length="401" mass="43493">MTRRTLISCLFVLACLFPATFTRDAQAYDVWGWLRALSADHSTPLVEASNGGLRVDVVVEGLESPWGMVFLPDGRILVTERPGRLRVVANGVLLPDPLPGVPEVSYRGRAGQGGLLDIALHPGFARNSLIYLAYTVDTPEGEMTCVSRHVLGPKGLSQAEIVFPGFPGGKNSKHFGSRIAFGRDGMLYVTLGERGEGRRAQDLMDLNGKTLRLKDDGSIPQDNPFVGVENARPEIFTYGNRNSQGMAVHPETGMIVQTEHGPTWNDAPGGGDEVNIIKPGLNYGWPVIHHRQTSPGMIPPLLEYTPAIAPAGAAFLTGDLFPGWRHDFFFACLRGEKLVRVKFDGETPVEQEFLLEGKFGRLRDVSGGPDGALYVLTSSTDAYGPGRTGGDMLLRLSPADR</sequence>
<dbReference type="Pfam" id="PF07995">
    <property type="entry name" value="GSDH"/>
    <property type="match status" value="1"/>
</dbReference>
<keyword evidence="1" id="KW-0732">Signal</keyword>
<dbReference type="Proteomes" id="UP000014975">
    <property type="component" value="Unassembled WGS sequence"/>
</dbReference>
<dbReference type="RefSeq" id="WP_020887924.1">
    <property type="nucleotide sequence ID" value="NZ_ATHI01000031.1"/>
</dbReference>
<dbReference type="OrthoDB" id="9770043at2"/>
<name>S7T1W1_9BACT</name>
<reference evidence="3 4" key="1">
    <citation type="journal article" date="2013" name="Genome Announc.">
        <title>Draft genome sequences for three mercury-methylating, sulfate-reducing bacteria.</title>
        <authorList>
            <person name="Brown S.D."/>
            <person name="Hurt R.A.Jr."/>
            <person name="Gilmour C.C."/>
            <person name="Elias D.A."/>
        </authorList>
    </citation>
    <scope>NUCLEOTIDE SEQUENCE [LARGE SCALE GENOMIC DNA]</scope>
    <source>
        <strain evidence="3 4">DSM 16529</strain>
    </source>
</reference>
<evidence type="ECO:0000313" key="3">
    <source>
        <dbReference type="EMBL" id="EPR30505.1"/>
    </source>
</evidence>
<dbReference type="InterPro" id="IPR012938">
    <property type="entry name" value="Glc/Sorbosone_DH"/>
</dbReference>